<dbReference type="InterPro" id="IPR041524">
    <property type="entry name" value="GH131_N"/>
</dbReference>
<organism evidence="3 4">
    <name type="scientific">Apiosordaria backusii</name>
    <dbReference type="NCBI Taxonomy" id="314023"/>
    <lineage>
        <taxon>Eukaryota</taxon>
        <taxon>Fungi</taxon>
        <taxon>Dikarya</taxon>
        <taxon>Ascomycota</taxon>
        <taxon>Pezizomycotina</taxon>
        <taxon>Sordariomycetes</taxon>
        <taxon>Sordariomycetidae</taxon>
        <taxon>Sordariales</taxon>
        <taxon>Lasiosphaeriaceae</taxon>
        <taxon>Apiosordaria</taxon>
    </lineage>
</organism>
<name>A0AA40B782_9PEZI</name>
<dbReference type="PANTHER" id="PTHR34612">
    <property type="entry name" value="GH131_N DOMAIN-CONTAINING PROTEIN"/>
    <property type="match status" value="1"/>
</dbReference>
<dbReference type="PANTHER" id="PTHR34612:SF4">
    <property type="entry name" value="GLYCOSIDE HYDROLASE 131 CATALYTIC N-TERMINAL DOMAIN-CONTAINING PROTEIN"/>
    <property type="match status" value="1"/>
</dbReference>
<feature type="domain" description="Glycoside hydrolase 131 catalytic N-terminal" evidence="2">
    <location>
        <begin position="46"/>
        <end position="299"/>
    </location>
</feature>
<dbReference type="Proteomes" id="UP001172159">
    <property type="component" value="Unassembled WGS sequence"/>
</dbReference>
<evidence type="ECO:0000313" key="3">
    <source>
        <dbReference type="EMBL" id="KAK0728955.1"/>
    </source>
</evidence>
<protein>
    <recommendedName>
        <fullName evidence="2">Glycoside hydrolase 131 catalytic N-terminal domain-containing protein</fullName>
    </recommendedName>
</protein>
<proteinExistence type="predicted"/>
<reference evidence="3" key="1">
    <citation type="submission" date="2023-06" db="EMBL/GenBank/DDBJ databases">
        <title>Genome-scale phylogeny and comparative genomics of the fungal order Sordariales.</title>
        <authorList>
            <consortium name="Lawrence Berkeley National Laboratory"/>
            <person name="Hensen N."/>
            <person name="Bonometti L."/>
            <person name="Westerberg I."/>
            <person name="Brannstrom I.O."/>
            <person name="Guillou S."/>
            <person name="Cros-Aarteil S."/>
            <person name="Calhoun S."/>
            <person name="Haridas S."/>
            <person name="Kuo A."/>
            <person name="Mondo S."/>
            <person name="Pangilinan J."/>
            <person name="Riley R."/>
            <person name="Labutti K."/>
            <person name="Andreopoulos B."/>
            <person name="Lipzen A."/>
            <person name="Chen C."/>
            <person name="Yanf M."/>
            <person name="Daum C."/>
            <person name="Ng V."/>
            <person name="Clum A."/>
            <person name="Steindorff A."/>
            <person name="Ohm R."/>
            <person name="Martin F."/>
            <person name="Silar P."/>
            <person name="Natvig D."/>
            <person name="Lalanne C."/>
            <person name="Gautier V."/>
            <person name="Ament-Velasquez S.L."/>
            <person name="Kruys A."/>
            <person name="Hutchinson M.I."/>
            <person name="Powell A.J."/>
            <person name="Barry K."/>
            <person name="Miller A.N."/>
            <person name="Grigoriev I.V."/>
            <person name="Debuchy R."/>
            <person name="Gladieux P."/>
            <person name="Thoren M.H."/>
            <person name="Johannesson H."/>
        </authorList>
    </citation>
    <scope>NUCLEOTIDE SEQUENCE</scope>
    <source>
        <strain evidence="3">CBS 540.89</strain>
    </source>
</reference>
<dbReference type="AlphaFoldDB" id="A0AA40B782"/>
<keyword evidence="4" id="KW-1185">Reference proteome</keyword>
<comment type="caution">
    <text evidence="3">The sequence shown here is derived from an EMBL/GenBank/DDBJ whole genome shotgun (WGS) entry which is preliminary data.</text>
</comment>
<feature type="chain" id="PRO_5041285870" description="Glycoside hydrolase 131 catalytic N-terminal domain-containing protein" evidence="1">
    <location>
        <begin position="18"/>
        <end position="303"/>
    </location>
</feature>
<dbReference type="Pfam" id="PF18271">
    <property type="entry name" value="GH131_N"/>
    <property type="match status" value="1"/>
</dbReference>
<evidence type="ECO:0000259" key="2">
    <source>
        <dbReference type="Pfam" id="PF18271"/>
    </source>
</evidence>
<accession>A0AA40B782</accession>
<keyword evidence="1" id="KW-0732">Signal</keyword>
<sequence length="303" mass="33756">MHHTSLLLSLLATTVAALPGGGGGGNLHRPGRPRPQAPKAETLCPIVFDGRPDSSLQPLDFDDWNTSPFNPDYVKGASLLWSDILKFPTVNPPARFDDPTYQQPFEVTINDSSIFNNQRGFRRAGLQFQGDTNRNSPGSSGIKTIHFSLKWDASRPLNLSHEYLNVWHETADYSANQFNFQAGAILGQNSLARDTWKVLNRQNRQVWSTPILRNEWQNFAITLDFNMNTLRVYYSRGDEPLRSVTNALTNNNAGEGQYQIGILRKPTGTSDVVNSGYHQRNLNEGLIYGSVFVEDSEGGCVSL</sequence>
<feature type="signal peptide" evidence="1">
    <location>
        <begin position="1"/>
        <end position="17"/>
    </location>
</feature>
<dbReference type="Gene3D" id="2.60.120.1160">
    <property type="match status" value="1"/>
</dbReference>
<gene>
    <name evidence="3" type="ORF">B0T21DRAFT_203963</name>
</gene>
<evidence type="ECO:0000313" key="4">
    <source>
        <dbReference type="Proteomes" id="UP001172159"/>
    </source>
</evidence>
<evidence type="ECO:0000256" key="1">
    <source>
        <dbReference type="SAM" id="SignalP"/>
    </source>
</evidence>
<dbReference type="EMBL" id="JAUKTV010000009">
    <property type="protein sequence ID" value="KAK0728955.1"/>
    <property type="molecule type" value="Genomic_DNA"/>
</dbReference>